<comment type="caution">
    <text evidence="16">The sequence shown here is derived from an EMBL/GenBank/DDBJ whole genome shotgun (WGS) entry which is preliminary data.</text>
</comment>
<sequence>MAKDFQALAQDIIDHVGGEANIVDLRHCITRLRFRLRDDNLADTDYLKKRDGIVTVVQSSNQYQVVIGNDVPYVYEAISQIIPLDEEGSSETNEQASEGNLLNRFIDLLSGLFQPLLGALAATGIIKGIMALLVAFGLSQESGFYQVMNAVGDGFFQFLPMALAVTAARRFKLNVFVALAVSAAFLHPALPGLVESEPLYTLFAGTPIESAVHATFLGLPIILPPAGNYYSTVIPIIFAIWLASKINHWVKSWMPRVVEGTLAPVVTLLIATPVSLLVIGPIATWLSSLVGWLFTSLATFSPILFGALLLGAWQLLVIFGLHWGLIPIGILQLTEGGASDILGITILSTFSVLGLLVAIAIRSKEDKTKNLAASAAVPALFGITEPAVYGILLPMKKVFAVAIILNTLVGAVIGYFRAYAYTAGGLGIFALGRFIHPEDGITQNFWVAAVAMLVLTLLGLIAGFLIKIPRIQEEENSSAELTPQAQEELARDAAKQEILASPVTGAIHRLEDLSDEVFASGAMGKGIAIEADEGTIYAPSRATITSVFPTGHALGLTTENGTELLIHVGLDTVELKGEGFEKLVQEGDSVEAGQALLRFDRELIRSRGYETVIPIVVTNSQEMTDVLLTLEDHVDRGDYLLTVLHNGN</sequence>
<dbReference type="PROSITE" id="PS51103">
    <property type="entry name" value="PTS_EIIC_TYPE_1"/>
    <property type="match status" value="1"/>
</dbReference>
<keyword evidence="17" id="KW-1185">Reference proteome</keyword>
<feature type="domain" description="PTS EIIC type-1" evidence="15">
    <location>
        <begin position="107"/>
        <end position="478"/>
    </location>
</feature>
<feature type="transmembrane region" description="Helical" evidence="12">
    <location>
        <begin position="173"/>
        <end position="190"/>
    </location>
</feature>
<feature type="transmembrane region" description="Helical" evidence="12">
    <location>
        <begin position="341"/>
        <end position="361"/>
    </location>
</feature>
<feature type="active site" description="Phosphocysteine intermediate; for EIIB activity" evidence="11">
    <location>
        <position position="28"/>
    </location>
</feature>
<evidence type="ECO:0000313" key="17">
    <source>
        <dbReference type="Proteomes" id="UP001072007"/>
    </source>
</evidence>
<evidence type="ECO:0000256" key="9">
    <source>
        <dbReference type="ARBA" id="ARBA00022989"/>
    </source>
</evidence>
<dbReference type="PANTHER" id="PTHR30175:SF1">
    <property type="entry name" value="PTS SYSTEM ARBUTIN-, CELLOBIOSE-, AND SALICIN-SPECIFIC EIIBC COMPONENT-RELATED"/>
    <property type="match status" value="1"/>
</dbReference>
<evidence type="ECO:0000259" key="14">
    <source>
        <dbReference type="PROSITE" id="PS51098"/>
    </source>
</evidence>
<comment type="subcellular location">
    <subcellularLocation>
        <location evidence="1">Cell membrane</location>
        <topology evidence="1">Multi-pass membrane protein</topology>
    </subcellularLocation>
</comment>
<dbReference type="InterPro" id="IPR011055">
    <property type="entry name" value="Dup_hybrid_motif"/>
</dbReference>
<keyword evidence="3" id="KW-1003">Cell membrane</keyword>
<dbReference type="Pfam" id="PF00367">
    <property type="entry name" value="PTS_EIIB"/>
    <property type="match status" value="1"/>
</dbReference>
<dbReference type="InterPro" id="IPR013013">
    <property type="entry name" value="PTS_EIIC_1"/>
</dbReference>
<evidence type="ECO:0000256" key="11">
    <source>
        <dbReference type="PROSITE-ProRule" id="PRU00421"/>
    </source>
</evidence>
<evidence type="ECO:0000256" key="12">
    <source>
        <dbReference type="SAM" id="Phobius"/>
    </source>
</evidence>
<feature type="transmembrane region" description="Helical" evidence="12">
    <location>
        <begin position="445"/>
        <end position="466"/>
    </location>
</feature>
<evidence type="ECO:0000256" key="4">
    <source>
        <dbReference type="ARBA" id="ARBA00022597"/>
    </source>
</evidence>
<feature type="domain" description="PTS EIIB type-1" evidence="14">
    <location>
        <begin position="6"/>
        <end position="88"/>
    </location>
</feature>
<evidence type="ECO:0000256" key="5">
    <source>
        <dbReference type="ARBA" id="ARBA00022679"/>
    </source>
</evidence>
<feature type="transmembrane region" description="Helical" evidence="12">
    <location>
        <begin position="315"/>
        <end position="335"/>
    </location>
</feature>
<dbReference type="NCBIfam" id="TIGR00830">
    <property type="entry name" value="PTBA"/>
    <property type="match status" value="1"/>
</dbReference>
<gene>
    <name evidence="16" type="ORF">ODY23_01240</name>
</gene>
<dbReference type="Gene3D" id="3.30.1360.60">
    <property type="entry name" value="Glucose permease domain IIB"/>
    <property type="match status" value="1"/>
</dbReference>
<dbReference type="CDD" id="cd00212">
    <property type="entry name" value="PTS_IIB_glc"/>
    <property type="match status" value="1"/>
</dbReference>
<dbReference type="InterPro" id="IPR001127">
    <property type="entry name" value="PTS_EIIA_1_perm"/>
</dbReference>
<keyword evidence="8" id="KW-0418">Kinase</keyword>
<keyword evidence="7 12" id="KW-0812">Transmembrane</keyword>
<dbReference type="Pfam" id="PF02378">
    <property type="entry name" value="PTS_EIIC"/>
    <property type="match status" value="1"/>
</dbReference>
<dbReference type="SUPFAM" id="SSF55604">
    <property type="entry name" value="Glucose permease domain IIB"/>
    <property type="match status" value="1"/>
</dbReference>
<dbReference type="RefSeq" id="WP_064293424.1">
    <property type="nucleotide sequence ID" value="NZ_JAOTMC010000003.1"/>
</dbReference>
<dbReference type="PANTHER" id="PTHR30175">
    <property type="entry name" value="PHOSPHOTRANSFERASE SYSTEM TRANSPORT PROTEIN"/>
    <property type="match status" value="1"/>
</dbReference>
<dbReference type="NCBIfam" id="TIGR01995">
    <property type="entry name" value="PTS-II-ABC-beta"/>
    <property type="match status" value="1"/>
</dbReference>
<evidence type="ECO:0000256" key="3">
    <source>
        <dbReference type="ARBA" id="ARBA00022475"/>
    </source>
</evidence>
<protein>
    <submittedName>
        <fullName evidence="16">Beta-glucoside-specific PTS transporter subunit IIABC</fullName>
        <ecNumber evidence="16">2.7.1.-</ecNumber>
    </submittedName>
</protein>
<dbReference type="GO" id="GO:0016740">
    <property type="term" value="F:transferase activity"/>
    <property type="evidence" value="ECO:0007669"/>
    <property type="project" value="UniProtKB-KW"/>
</dbReference>
<dbReference type="EMBL" id="JAOTMD010000002">
    <property type="protein sequence ID" value="MCY3024935.1"/>
    <property type="molecule type" value="Genomic_DNA"/>
</dbReference>
<dbReference type="SUPFAM" id="SSF51261">
    <property type="entry name" value="Duplicated hybrid motif"/>
    <property type="match status" value="1"/>
</dbReference>
<dbReference type="PROSITE" id="PS51098">
    <property type="entry name" value="PTS_EIIB_TYPE_1"/>
    <property type="match status" value="1"/>
</dbReference>
<organism evidence="16 17">
    <name type="scientific">Aerococcus loyolae</name>
    <dbReference type="NCBI Taxonomy" id="2976809"/>
    <lineage>
        <taxon>Bacteria</taxon>
        <taxon>Bacillati</taxon>
        <taxon>Bacillota</taxon>
        <taxon>Bacilli</taxon>
        <taxon>Lactobacillales</taxon>
        <taxon>Aerococcaceae</taxon>
        <taxon>Aerococcus</taxon>
    </lineage>
</organism>
<evidence type="ECO:0000259" key="15">
    <source>
        <dbReference type="PROSITE" id="PS51103"/>
    </source>
</evidence>
<name>A0ABT4BYZ5_9LACT</name>
<dbReference type="EC" id="2.7.1.-" evidence="16"/>
<dbReference type="InterPro" id="IPR011297">
    <property type="entry name" value="PTS_IIABC_b_glu"/>
</dbReference>
<evidence type="ECO:0000256" key="2">
    <source>
        <dbReference type="ARBA" id="ARBA00022448"/>
    </source>
</evidence>
<keyword evidence="4" id="KW-0762">Sugar transport</keyword>
<dbReference type="Proteomes" id="UP001072007">
    <property type="component" value="Unassembled WGS sequence"/>
</dbReference>
<feature type="domain" description="PTS EIIA type-1" evidence="13">
    <location>
        <begin position="515"/>
        <end position="619"/>
    </location>
</feature>
<dbReference type="PROSITE" id="PS00371">
    <property type="entry name" value="PTS_EIIA_TYPE_1_HIS"/>
    <property type="match status" value="1"/>
</dbReference>
<dbReference type="Pfam" id="PF00358">
    <property type="entry name" value="PTS_EIIA_1"/>
    <property type="match status" value="1"/>
</dbReference>
<evidence type="ECO:0000256" key="1">
    <source>
        <dbReference type="ARBA" id="ARBA00004651"/>
    </source>
</evidence>
<keyword evidence="10 12" id="KW-0472">Membrane</keyword>
<proteinExistence type="predicted"/>
<dbReference type="InterPro" id="IPR050558">
    <property type="entry name" value="PTS_Sugar-Specific_Components"/>
</dbReference>
<dbReference type="InterPro" id="IPR036878">
    <property type="entry name" value="Glu_permease_IIB"/>
</dbReference>
<evidence type="ECO:0000313" key="16">
    <source>
        <dbReference type="EMBL" id="MCY3024935.1"/>
    </source>
</evidence>
<reference evidence="16" key="1">
    <citation type="submission" date="2024-05" db="EMBL/GenBank/DDBJ databases">
        <title>Aerococcus urinae taxonomy study.</title>
        <authorList>
            <person name="Christensen J."/>
            <person name="Senneby E."/>
        </authorList>
    </citation>
    <scope>NUCLEOTIDE SEQUENCE</scope>
    <source>
        <strain evidence="16">CDC-3352-U95</strain>
    </source>
</reference>
<dbReference type="PROSITE" id="PS51093">
    <property type="entry name" value="PTS_EIIA_TYPE_1"/>
    <property type="match status" value="1"/>
</dbReference>
<keyword evidence="2" id="KW-0813">Transport</keyword>
<dbReference type="InterPro" id="IPR018113">
    <property type="entry name" value="PTrfase_EIIB_Cys"/>
</dbReference>
<evidence type="ECO:0000256" key="10">
    <source>
        <dbReference type="ARBA" id="ARBA00023136"/>
    </source>
</evidence>
<keyword evidence="6" id="KW-0598">Phosphotransferase system</keyword>
<feature type="transmembrane region" description="Helical" evidence="12">
    <location>
        <begin position="262"/>
        <end position="283"/>
    </location>
</feature>
<dbReference type="InterPro" id="IPR003352">
    <property type="entry name" value="PTS_EIIC"/>
</dbReference>
<evidence type="ECO:0000256" key="8">
    <source>
        <dbReference type="ARBA" id="ARBA00022777"/>
    </source>
</evidence>
<dbReference type="PROSITE" id="PS01035">
    <property type="entry name" value="PTS_EIIB_TYPE_1_CYS"/>
    <property type="match status" value="1"/>
</dbReference>
<evidence type="ECO:0000259" key="13">
    <source>
        <dbReference type="PROSITE" id="PS51093"/>
    </source>
</evidence>
<keyword evidence="5 16" id="KW-0808">Transferase</keyword>
<evidence type="ECO:0000256" key="6">
    <source>
        <dbReference type="ARBA" id="ARBA00022683"/>
    </source>
</evidence>
<evidence type="ECO:0000256" key="7">
    <source>
        <dbReference type="ARBA" id="ARBA00022692"/>
    </source>
</evidence>
<dbReference type="Gene3D" id="2.70.70.10">
    <property type="entry name" value="Glucose Permease (Domain IIA)"/>
    <property type="match status" value="1"/>
</dbReference>
<accession>A0ABT4BYZ5</accession>
<keyword evidence="9 12" id="KW-1133">Transmembrane helix</keyword>
<dbReference type="GeneID" id="86970103"/>
<feature type="transmembrane region" description="Helical" evidence="12">
    <location>
        <begin position="398"/>
        <end position="416"/>
    </location>
</feature>
<feature type="transmembrane region" description="Helical" evidence="12">
    <location>
        <begin position="116"/>
        <end position="138"/>
    </location>
</feature>
<dbReference type="InterPro" id="IPR001996">
    <property type="entry name" value="PTS_IIB_1"/>
</dbReference>
<feature type="transmembrane region" description="Helical" evidence="12">
    <location>
        <begin position="229"/>
        <end position="250"/>
    </location>
</feature>